<dbReference type="InterPro" id="IPR035979">
    <property type="entry name" value="RBD_domain_sf"/>
</dbReference>
<keyword evidence="3" id="KW-0539">Nucleus</keyword>
<dbReference type="VEuPathDB" id="VectorBase:MDOMA2_007476"/>
<gene>
    <name evidence="7" type="primary">101890418</name>
    <name evidence="9" type="synonym">LOC101890418</name>
</gene>
<evidence type="ECO:0000256" key="3">
    <source>
        <dbReference type="ARBA" id="ARBA00023242"/>
    </source>
</evidence>
<feature type="domain" description="RRM" evidence="6">
    <location>
        <begin position="56"/>
        <end position="133"/>
    </location>
</feature>
<reference evidence="9" key="2">
    <citation type="submission" date="2025-04" db="UniProtKB">
        <authorList>
            <consortium name="RefSeq"/>
        </authorList>
    </citation>
    <scope>IDENTIFICATION</scope>
    <source>
        <strain evidence="9">Aabys</strain>
    </source>
</reference>
<comment type="subcellular location">
    <subcellularLocation>
        <location evidence="1">Nucleus</location>
        <location evidence="1">Nucleoplasm</location>
    </subcellularLocation>
</comment>
<evidence type="ECO:0000313" key="8">
    <source>
        <dbReference type="Proteomes" id="UP001652621"/>
    </source>
</evidence>
<dbReference type="GO" id="GO:0000381">
    <property type="term" value="P:regulation of alternative mRNA splicing, via spliceosome"/>
    <property type="evidence" value="ECO:0007669"/>
    <property type="project" value="TreeGrafter"/>
</dbReference>
<organism evidence="7">
    <name type="scientific">Musca domestica</name>
    <name type="common">House fly</name>
    <dbReference type="NCBI Taxonomy" id="7370"/>
    <lineage>
        <taxon>Eukaryota</taxon>
        <taxon>Metazoa</taxon>
        <taxon>Ecdysozoa</taxon>
        <taxon>Arthropoda</taxon>
        <taxon>Hexapoda</taxon>
        <taxon>Insecta</taxon>
        <taxon>Pterygota</taxon>
        <taxon>Neoptera</taxon>
        <taxon>Endopterygota</taxon>
        <taxon>Diptera</taxon>
        <taxon>Brachycera</taxon>
        <taxon>Muscomorpha</taxon>
        <taxon>Muscoidea</taxon>
        <taxon>Muscidae</taxon>
        <taxon>Musca</taxon>
    </lineage>
</organism>
<dbReference type="OrthoDB" id="407442at2759"/>
<sequence length="268" mass="30828">MNWSTDVQLQLIQQQIHQHLMGSGYNNMPSPEQYQKRASEPIVVDESDDEDDEQQRTLFIANLDDRVTEELLYEVFLQAGPIERARIPKDNNGRQRTYGFITYNSKCTAPYAMHLFQGLSLYRKTLTIKYKGRNMLPPLKTPDFSSSGGKSSNSRQSYDNSSLRSGNFSSYNDNTRMMDSNTSPSGSSRHQERLSKHASNQMRPHSNSSPYQRNSSNNHDKWRQNNNNGSHKNSNNRYSDSSSNSNHNNNNKSGNNRYSDHRGGKYRR</sequence>
<dbReference type="PROSITE" id="PS50102">
    <property type="entry name" value="RRM"/>
    <property type="match status" value="1"/>
</dbReference>
<feature type="compositionally biased region" description="Polar residues" evidence="5">
    <location>
        <begin position="163"/>
        <end position="188"/>
    </location>
</feature>
<dbReference type="SMART" id="SM00360">
    <property type="entry name" value="RRM"/>
    <property type="match status" value="1"/>
</dbReference>
<dbReference type="Proteomes" id="UP001652621">
    <property type="component" value="Unplaced"/>
</dbReference>
<evidence type="ECO:0000256" key="4">
    <source>
        <dbReference type="PROSITE-ProRule" id="PRU00176"/>
    </source>
</evidence>
<evidence type="ECO:0000313" key="7">
    <source>
        <dbReference type="EnsemblMetazoa" id="MDOA015319-PA"/>
    </source>
</evidence>
<dbReference type="InterPro" id="IPR012677">
    <property type="entry name" value="Nucleotide-bd_a/b_plait_sf"/>
</dbReference>
<dbReference type="EnsemblMetazoa" id="MDOA015319-RA">
    <property type="protein sequence ID" value="MDOA015319-PA"/>
    <property type="gene ID" value="MDOA015319"/>
</dbReference>
<feature type="compositionally biased region" description="Polar residues" evidence="5">
    <location>
        <begin position="197"/>
        <end position="217"/>
    </location>
</feature>
<feature type="compositionally biased region" description="Basic and acidic residues" evidence="5">
    <location>
        <begin position="258"/>
        <end position="268"/>
    </location>
</feature>
<dbReference type="eggNOG" id="KOG4454">
    <property type="taxonomic scope" value="Eukaryota"/>
</dbReference>
<evidence type="ECO:0000256" key="1">
    <source>
        <dbReference type="ARBA" id="ARBA00004642"/>
    </source>
</evidence>
<dbReference type="AlphaFoldDB" id="A0A1I8NHW3"/>
<accession>A0A1I8NHW3</accession>
<evidence type="ECO:0000259" key="6">
    <source>
        <dbReference type="PROSITE" id="PS50102"/>
    </source>
</evidence>
<dbReference type="GeneID" id="101890418"/>
<dbReference type="PANTHER" id="PTHR13798:SF11">
    <property type="entry name" value="RNA-BINDING PROTEIN 7-RELATED"/>
    <property type="match status" value="1"/>
</dbReference>
<dbReference type="VEuPathDB" id="VectorBase:MDOA015319"/>
<keyword evidence="2 4" id="KW-0694">RNA-binding</keyword>
<dbReference type="InterPro" id="IPR052285">
    <property type="entry name" value="NEXT_complex_subunit"/>
</dbReference>
<feature type="compositionally biased region" description="Low complexity" evidence="5">
    <location>
        <begin position="225"/>
        <end position="257"/>
    </location>
</feature>
<dbReference type="SUPFAM" id="SSF54928">
    <property type="entry name" value="RNA-binding domain, RBD"/>
    <property type="match status" value="1"/>
</dbReference>
<evidence type="ECO:0000313" key="9">
    <source>
        <dbReference type="RefSeq" id="XP_005180324.1"/>
    </source>
</evidence>
<proteinExistence type="predicted"/>
<feature type="compositionally biased region" description="Low complexity" evidence="5">
    <location>
        <begin position="145"/>
        <end position="162"/>
    </location>
</feature>
<reference evidence="7" key="1">
    <citation type="submission" date="2020-05" db="UniProtKB">
        <authorList>
            <consortium name="EnsemblMetazoa"/>
        </authorList>
    </citation>
    <scope>IDENTIFICATION</scope>
    <source>
        <strain evidence="7">Aabys</strain>
    </source>
</reference>
<dbReference type="InterPro" id="IPR000504">
    <property type="entry name" value="RRM_dom"/>
</dbReference>
<dbReference type="RefSeq" id="XP_005180324.1">
    <property type="nucleotide sequence ID" value="XM_005180267.3"/>
</dbReference>
<evidence type="ECO:0000256" key="5">
    <source>
        <dbReference type="SAM" id="MobiDB-lite"/>
    </source>
</evidence>
<evidence type="ECO:0000256" key="2">
    <source>
        <dbReference type="ARBA" id="ARBA00022884"/>
    </source>
</evidence>
<dbReference type="Pfam" id="PF00076">
    <property type="entry name" value="RRM_1"/>
    <property type="match status" value="1"/>
</dbReference>
<dbReference type="KEGG" id="mde:101890418"/>
<dbReference type="PANTHER" id="PTHR13798">
    <property type="entry name" value="RNA BINDING MOTIF RBM PROTEIN -RELATED"/>
    <property type="match status" value="1"/>
</dbReference>
<protein>
    <submittedName>
        <fullName evidence="9">RNA-binding protein 7</fullName>
    </submittedName>
</protein>
<keyword evidence="8" id="KW-1185">Reference proteome</keyword>
<dbReference type="GO" id="GO:0003727">
    <property type="term" value="F:single-stranded RNA binding"/>
    <property type="evidence" value="ECO:0007669"/>
    <property type="project" value="TreeGrafter"/>
</dbReference>
<dbReference type="Gene3D" id="3.30.70.330">
    <property type="match status" value="1"/>
</dbReference>
<dbReference type="STRING" id="7370.A0A1I8NHW3"/>
<feature type="region of interest" description="Disordered" evidence="5">
    <location>
        <begin position="134"/>
        <end position="268"/>
    </location>
</feature>
<dbReference type="GO" id="GO:0005654">
    <property type="term" value="C:nucleoplasm"/>
    <property type="evidence" value="ECO:0007669"/>
    <property type="project" value="UniProtKB-SubCell"/>
</dbReference>
<name>A0A1I8NHW3_MUSDO</name>